<evidence type="ECO:0000313" key="9">
    <source>
        <dbReference type="EMBL" id="QHQ63513.1"/>
    </source>
</evidence>
<keyword evidence="7 8" id="KW-0472">Membrane</keyword>
<dbReference type="PANTHER" id="PTHR36838:SF4">
    <property type="entry name" value="AUXIN EFFLUX CARRIER FAMILY PROTEIN"/>
    <property type="match status" value="1"/>
</dbReference>
<comment type="similarity">
    <text evidence="2">Belongs to the auxin efflux carrier (TC 2.A.69) family.</text>
</comment>
<evidence type="ECO:0000256" key="8">
    <source>
        <dbReference type="SAM" id="Phobius"/>
    </source>
</evidence>
<keyword evidence="10" id="KW-1185">Reference proteome</keyword>
<keyword evidence="4" id="KW-1003">Cell membrane</keyword>
<feature type="transmembrane region" description="Helical" evidence="8">
    <location>
        <begin position="103"/>
        <end position="121"/>
    </location>
</feature>
<dbReference type="InterPro" id="IPR038770">
    <property type="entry name" value="Na+/solute_symporter_sf"/>
</dbReference>
<dbReference type="RefSeq" id="WP_161840325.1">
    <property type="nucleotide sequence ID" value="NZ_CP048000.1"/>
</dbReference>
<reference evidence="9 10" key="1">
    <citation type="submission" date="2020-01" db="EMBL/GenBank/DDBJ databases">
        <title>Genome analysis of Anaerocolumna sp. CBA3638.</title>
        <authorList>
            <person name="Kim J."/>
            <person name="Roh S.W."/>
        </authorList>
    </citation>
    <scope>NUCLEOTIDE SEQUENCE [LARGE SCALE GENOMIC DNA]</scope>
    <source>
        <strain evidence="9 10">CBA3638</strain>
    </source>
</reference>
<dbReference type="Proteomes" id="UP000464314">
    <property type="component" value="Chromosome"/>
</dbReference>
<evidence type="ECO:0000313" key="10">
    <source>
        <dbReference type="Proteomes" id="UP000464314"/>
    </source>
</evidence>
<dbReference type="GO" id="GO:0005886">
    <property type="term" value="C:plasma membrane"/>
    <property type="evidence" value="ECO:0007669"/>
    <property type="project" value="UniProtKB-SubCell"/>
</dbReference>
<keyword evidence="5 8" id="KW-0812">Transmembrane</keyword>
<evidence type="ECO:0000256" key="7">
    <source>
        <dbReference type="ARBA" id="ARBA00023136"/>
    </source>
</evidence>
<feature type="transmembrane region" description="Helical" evidence="8">
    <location>
        <begin position="127"/>
        <end position="149"/>
    </location>
</feature>
<dbReference type="Gene3D" id="1.20.1530.20">
    <property type="match status" value="1"/>
</dbReference>
<dbReference type="KEGG" id="anr:Ana3638_24305"/>
<dbReference type="InterPro" id="IPR004776">
    <property type="entry name" value="Mem_transp_PIN-like"/>
</dbReference>
<feature type="transmembrane region" description="Helical" evidence="8">
    <location>
        <begin position="200"/>
        <end position="220"/>
    </location>
</feature>
<feature type="transmembrane region" description="Helical" evidence="8">
    <location>
        <begin position="68"/>
        <end position="91"/>
    </location>
</feature>
<evidence type="ECO:0000256" key="1">
    <source>
        <dbReference type="ARBA" id="ARBA00004651"/>
    </source>
</evidence>
<feature type="transmembrane region" description="Helical" evidence="8">
    <location>
        <begin position="232"/>
        <end position="250"/>
    </location>
</feature>
<feature type="transmembrane region" description="Helical" evidence="8">
    <location>
        <begin position="37"/>
        <end position="56"/>
    </location>
</feature>
<evidence type="ECO:0000256" key="2">
    <source>
        <dbReference type="ARBA" id="ARBA00010145"/>
    </source>
</evidence>
<accession>A0A6P1TSP8</accession>
<dbReference type="EMBL" id="CP048000">
    <property type="protein sequence ID" value="QHQ63513.1"/>
    <property type="molecule type" value="Genomic_DNA"/>
</dbReference>
<keyword evidence="3" id="KW-0813">Transport</keyword>
<gene>
    <name evidence="9" type="ORF">Ana3638_24305</name>
</gene>
<dbReference type="PANTHER" id="PTHR36838">
    <property type="entry name" value="AUXIN EFFLUX CARRIER FAMILY PROTEIN"/>
    <property type="match status" value="1"/>
</dbReference>
<sequence>MEGLLLSFRVVFPMFILMALGYILKRTIHLTDATLKQINKMIFSIFLPVVLFKNIYTSDFLADVNPVLLIFGGAATCTTFLILYFLMPHFVKNRSDAATMVQGIFRSNNVLFGLTIVGSIYPDSDVLGMVSLLAALTVFIYNTLVVFLFESYRDAKMNVVSVMAGVAKNPMVVGIFIGILFLLSGIKLPDMLMDVISDVGGMATPLALIVLGGTFTFNGFARYRIKLTACALGKLVIIPAFVLPVAIVIGFRGPELVALMSLFSSPTAVASFTMSDQMGGNGELAALIIVVTSICSIVTLFTWTYLGNLFGVI</sequence>
<proteinExistence type="inferred from homology"/>
<evidence type="ECO:0000256" key="6">
    <source>
        <dbReference type="ARBA" id="ARBA00022989"/>
    </source>
</evidence>
<feature type="transmembrane region" description="Helical" evidence="8">
    <location>
        <begin position="284"/>
        <end position="306"/>
    </location>
</feature>
<evidence type="ECO:0000256" key="5">
    <source>
        <dbReference type="ARBA" id="ARBA00022692"/>
    </source>
</evidence>
<feature type="transmembrane region" description="Helical" evidence="8">
    <location>
        <begin position="170"/>
        <end position="188"/>
    </location>
</feature>
<protein>
    <submittedName>
        <fullName evidence="9">AEC family transporter</fullName>
    </submittedName>
</protein>
<dbReference type="AlphaFoldDB" id="A0A6P1TSP8"/>
<evidence type="ECO:0000256" key="4">
    <source>
        <dbReference type="ARBA" id="ARBA00022475"/>
    </source>
</evidence>
<name>A0A6P1TSP8_9FIRM</name>
<evidence type="ECO:0000256" key="3">
    <source>
        <dbReference type="ARBA" id="ARBA00022448"/>
    </source>
</evidence>
<dbReference type="Pfam" id="PF03547">
    <property type="entry name" value="Mem_trans"/>
    <property type="match status" value="2"/>
</dbReference>
<organism evidence="9 10">
    <name type="scientific">Anaerocolumna sedimenticola</name>
    <dbReference type="NCBI Taxonomy" id="2696063"/>
    <lineage>
        <taxon>Bacteria</taxon>
        <taxon>Bacillati</taxon>
        <taxon>Bacillota</taxon>
        <taxon>Clostridia</taxon>
        <taxon>Lachnospirales</taxon>
        <taxon>Lachnospiraceae</taxon>
        <taxon>Anaerocolumna</taxon>
    </lineage>
</organism>
<keyword evidence="6 8" id="KW-1133">Transmembrane helix</keyword>
<comment type="subcellular location">
    <subcellularLocation>
        <location evidence="1">Cell membrane</location>
        <topology evidence="1">Multi-pass membrane protein</topology>
    </subcellularLocation>
</comment>
<dbReference type="GO" id="GO:0055085">
    <property type="term" value="P:transmembrane transport"/>
    <property type="evidence" value="ECO:0007669"/>
    <property type="project" value="InterPro"/>
</dbReference>
<feature type="transmembrane region" description="Helical" evidence="8">
    <location>
        <begin position="6"/>
        <end position="25"/>
    </location>
</feature>